<keyword evidence="9" id="KW-0256">Endoplasmic reticulum</keyword>
<evidence type="ECO:0000256" key="9">
    <source>
        <dbReference type="ARBA" id="ARBA00022824"/>
    </source>
</evidence>
<dbReference type="GO" id="GO:0006506">
    <property type="term" value="P:GPI anchor biosynthetic process"/>
    <property type="evidence" value="ECO:0007669"/>
    <property type="project" value="UniProtKB-UniPathway"/>
</dbReference>
<dbReference type="SMART" id="SM00702">
    <property type="entry name" value="P4Hc"/>
    <property type="match status" value="1"/>
</dbReference>
<dbReference type="EMBL" id="GITU01003495">
    <property type="protein sequence ID" value="MBC1172198.1"/>
    <property type="molecule type" value="Transcribed_RNA"/>
</dbReference>
<evidence type="ECO:0000256" key="14">
    <source>
        <dbReference type="ARBA" id="ARBA00023136"/>
    </source>
</evidence>
<organism evidence="21 22">
    <name type="scientific">Lutzomyia longipalpis</name>
    <name type="common">Sand fly</name>
    <dbReference type="NCBI Taxonomy" id="7200"/>
    <lineage>
        <taxon>Eukaryota</taxon>
        <taxon>Metazoa</taxon>
        <taxon>Ecdysozoa</taxon>
        <taxon>Arthropoda</taxon>
        <taxon>Hexapoda</taxon>
        <taxon>Insecta</taxon>
        <taxon>Pterygota</taxon>
        <taxon>Neoptera</taxon>
        <taxon>Endopterygota</taxon>
        <taxon>Diptera</taxon>
        <taxon>Nematocera</taxon>
        <taxon>Psychodoidea</taxon>
        <taxon>Psychodidae</taxon>
        <taxon>Lutzomyia</taxon>
        <taxon>Lutzomyia</taxon>
    </lineage>
</organism>
<keyword evidence="13" id="KW-0408">Iron</keyword>
<dbReference type="VEuPathDB" id="VectorBase:LLONM1_001100"/>
<dbReference type="Pfam" id="PF10510">
    <property type="entry name" value="PIG-S"/>
    <property type="match status" value="1"/>
</dbReference>
<reference evidence="22" key="1">
    <citation type="submission" date="2012-05" db="EMBL/GenBank/DDBJ databases">
        <title>Whole Genome Assembly of Lutzomyia longipalpis.</title>
        <authorList>
            <person name="Richards S."/>
            <person name="Qu C."/>
            <person name="Dillon R."/>
            <person name="Worley K."/>
            <person name="Scherer S."/>
            <person name="Batterton M."/>
            <person name="Taylor A."/>
            <person name="Hawes A."/>
            <person name="Hernandez B."/>
            <person name="Kovar C."/>
            <person name="Mandapat C."/>
            <person name="Pham C."/>
            <person name="Qu C."/>
            <person name="Jing C."/>
            <person name="Bess C."/>
            <person name="Bandaranaike D."/>
            <person name="Ngo D."/>
            <person name="Ongeri F."/>
            <person name="Arias F."/>
            <person name="Lara F."/>
            <person name="Weissenberger G."/>
            <person name="Kamau G."/>
            <person name="Han H."/>
            <person name="Shen H."/>
            <person name="Dinh H."/>
            <person name="Khalil I."/>
            <person name="Jones J."/>
            <person name="Shafer J."/>
            <person name="Jayaseelan J."/>
            <person name="Quiroz J."/>
            <person name="Blankenburg K."/>
            <person name="Nguyen L."/>
            <person name="Jackson L."/>
            <person name="Francisco L."/>
            <person name="Tang L.-Y."/>
            <person name="Pu L.-L."/>
            <person name="Perales L."/>
            <person name="Lorensuhewa L."/>
            <person name="Munidasa M."/>
            <person name="Coyle M."/>
            <person name="Taylor M."/>
            <person name="Puazo M."/>
            <person name="Firestine M."/>
            <person name="Scheel M."/>
            <person name="Javaid M."/>
            <person name="Wang M."/>
            <person name="Li M."/>
            <person name="Tabassum N."/>
            <person name="Saada N."/>
            <person name="Osuji N."/>
            <person name="Aqrawi P."/>
            <person name="Fu Q."/>
            <person name="Thornton R."/>
            <person name="Raj R."/>
            <person name="Goodspeed R."/>
            <person name="Mata R."/>
            <person name="Najjar R."/>
            <person name="Gubbala S."/>
            <person name="Lee S."/>
            <person name="Denson S."/>
            <person name="Patil S."/>
            <person name="Macmil S."/>
            <person name="Qi S."/>
            <person name="Matskevitch T."/>
            <person name="Palculict T."/>
            <person name="Mathew T."/>
            <person name="Vee V."/>
            <person name="Velamala V."/>
            <person name="Korchina V."/>
            <person name="Cai W."/>
            <person name="Liu W."/>
            <person name="Dai W."/>
            <person name="Zou X."/>
            <person name="Zhu Y."/>
            <person name="Zhang Y."/>
            <person name="Wu Y.-Q."/>
            <person name="Xin Y."/>
            <person name="Nazarath L."/>
            <person name="Kovar C."/>
            <person name="Han Y."/>
            <person name="Muzny D."/>
            <person name="Gibbs R."/>
        </authorList>
    </citation>
    <scope>NUCLEOTIDE SEQUENCE [LARGE SCALE GENOMIC DNA]</scope>
    <source>
        <strain evidence="22">Jacobina</strain>
    </source>
</reference>
<dbReference type="PROSITE" id="PS51471">
    <property type="entry name" value="FE2OG_OXY"/>
    <property type="match status" value="1"/>
</dbReference>
<name>A0A1B0CEZ4_LUTLO</name>
<dbReference type="Gene3D" id="2.60.120.620">
    <property type="entry name" value="q2cbj1_9rhob like domain"/>
    <property type="match status" value="2"/>
</dbReference>
<sequence>MEENDDQSNNEKYNTNAVLTKTLAMSAGKIRKHESLFNMHIKYKADGFITKFREAWSKNVSFCDPGSGIHLRDYPFKLCTLQDFICNEGDIGNLMDEIVREVEWKRLHTDFLEFHQSPDLSSVISHYLGEFYKYLREEVMVWMERLTGEKLTHVSASCSLYNTGDRLLIHNDCVSDRRIAYVFYLSPWDGVKAWSESMGGALELFKEEKENFPQFPAVEKIPPRNNQFVFFHVNSKSWHQVGEVLSFDYPRVTINGWFHGPGKKHPIVKSSSNWDEGIQNTPISRRFALSDWISQEYLEANTKKDIQTHIEEHSQISLHKFIKPDKLAALVEELKKDSPHLIWEKTSSACERNCESLNIESLIAVPGIVGDLVQFLLSAGFFHLLHEYTELDVSGSNAKSPKCFVEIQRWKSECYTMLVNSSTASEEGANESGILDAILYLNEFSDAGTYIYVAHSKDTNAIENDSDMSDEDEGDADDDGPLIIKPKSGALNLVYRLSDMTRFDKYQIYASIVFIIVIIGIGVPMWWKTTEVYRVALPYESINELSETPIISASSVYIYTADPSRANLLVKELSDIFKTSLLDVSFKTVALAESETAGVKTPASLESKILQKYSINPGDFLFVEWSNLNKGESIVVTTDRTAFLAPGTSSVKIGHVLKTWIFQEFKILSILNSRNNSQAMRHKTAAPQSHYDILITVMNPRPDLQDVKWNVRYTAETFIAPFLNEISMLSNFTLKTQWKYQVPFQYSTKQIPDKTKLKRHFALDEDSLPHIVTSVEKNIGHEISNNPCLQLVVYVPPCIKAPVYIYNKKGERATLNKIDAFVSPKWGGIVIANPPEVVCEKYMEDQLKVDVPINSNEISLTLLYMLRKLMEIEIDIPINEATMSEITSISPRKWEIDVYLRNSAIHLIQSSIVTLSSLTKLLKDINYIVINDEVGQAVEDSHRNIIQALIALKQNDLNLAVSLAKKAHLASEAAFFDPSLLALLYFPDEQKYAIYIPLFLPVMIPVLMSMNAIRKSWSKKKEDQSEESEKPKTE</sequence>
<dbReference type="InterPro" id="IPR019601">
    <property type="entry name" value="Oxoglutarate/Fe-dep_Oase_C"/>
</dbReference>
<reference evidence="21" key="3">
    <citation type="submission" date="2020-05" db="UniProtKB">
        <authorList>
            <consortium name="EnsemblMetazoa"/>
        </authorList>
    </citation>
    <scope>IDENTIFICATION</scope>
    <source>
        <strain evidence="21">Jacobina</strain>
    </source>
</reference>
<keyword evidence="14 18" id="KW-0472">Membrane</keyword>
<dbReference type="GO" id="GO:0031418">
    <property type="term" value="F:L-ascorbic acid binding"/>
    <property type="evidence" value="ECO:0007669"/>
    <property type="project" value="InterPro"/>
</dbReference>
<dbReference type="VEuPathDB" id="VectorBase:LLOJ002914"/>
<evidence type="ECO:0000259" key="19">
    <source>
        <dbReference type="PROSITE" id="PS51471"/>
    </source>
</evidence>
<dbReference type="Pfam" id="PF13661">
    <property type="entry name" value="2OG-FeII_Oxy_4"/>
    <property type="match status" value="1"/>
</dbReference>
<evidence type="ECO:0000256" key="4">
    <source>
        <dbReference type="ARBA" id="ARBA00005316"/>
    </source>
</evidence>
<dbReference type="InterPro" id="IPR019540">
    <property type="entry name" value="PtdIno-glycan_biosynth_class_S"/>
</dbReference>
<evidence type="ECO:0000256" key="16">
    <source>
        <dbReference type="ARBA" id="ARBA00029938"/>
    </source>
</evidence>
<keyword evidence="6" id="KW-0337">GPI-anchor biosynthesis</keyword>
<protein>
    <recommendedName>
        <fullName evidence="16">uS12 prolyl 3-hydroxylase</fullName>
    </recommendedName>
</protein>
<feature type="transmembrane region" description="Helical" evidence="18">
    <location>
        <begin position="506"/>
        <end position="527"/>
    </location>
</feature>
<comment type="pathway">
    <text evidence="3">Glycolipid biosynthesis; glycosylphosphatidylinositol-anchor biosynthesis.</text>
</comment>
<keyword evidence="8" id="KW-0479">Metal-binding</keyword>
<feature type="domain" description="Fe2OG dioxygenase" evidence="19">
    <location>
        <begin position="152"/>
        <end position="260"/>
    </location>
</feature>
<keyword evidence="15" id="KW-0325">Glycoprotein</keyword>
<evidence type="ECO:0000256" key="17">
    <source>
        <dbReference type="ARBA" id="ARBA00047444"/>
    </source>
</evidence>
<evidence type="ECO:0000256" key="15">
    <source>
        <dbReference type="ARBA" id="ARBA00023180"/>
    </source>
</evidence>
<evidence type="ECO:0000256" key="5">
    <source>
        <dbReference type="ARBA" id="ARBA00007443"/>
    </source>
</evidence>
<dbReference type="GO" id="GO:0042765">
    <property type="term" value="C:GPI-anchor transamidase complex"/>
    <property type="evidence" value="ECO:0007669"/>
    <property type="project" value="InterPro"/>
</dbReference>
<dbReference type="Pfam" id="PF10637">
    <property type="entry name" value="Ofd1_CTDD"/>
    <property type="match status" value="1"/>
</dbReference>
<dbReference type="GO" id="GO:0005506">
    <property type="term" value="F:iron ion binding"/>
    <property type="evidence" value="ECO:0007669"/>
    <property type="project" value="InterPro"/>
</dbReference>
<evidence type="ECO:0000313" key="22">
    <source>
        <dbReference type="Proteomes" id="UP000092461"/>
    </source>
</evidence>
<dbReference type="UniPathway" id="UPA00196"/>
<evidence type="ECO:0000313" key="21">
    <source>
        <dbReference type="EnsemblMetazoa" id="LLOJ002914-PA"/>
    </source>
</evidence>
<feature type="transmembrane region" description="Helical" evidence="18">
    <location>
        <begin position="992"/>
        <end position="1013"/>
    </location>
</feature>
<comment type="similarity">
    <text evidence="4">Belongs to the PIGS family.</text>
</comment>
<keyword evidence="11 18" id="KW-1133">Transmembrane helix</keyword>
<dbReference type="GO" id="GO:0031543">
    <property type="term" value="F:peptidyl-proline dioxygenase activity"/>
    <property type="evidence" value="ECO:0007669"/>
    <property type="project" value="UniProtKB-ARBA"/>
</dbReference>
<evidence type="ECO:0000256" key="11">
    <source>
        <dbReference type="ARBA" id="ARBA00022989"/>
    </source>
</evidence>
<dbReference type="AlphaFoldDB" id="A0A1B0CEZ4"/>
<keyword evidence="22" id="KW-1185">Reference proteome</keyword>
<evidence type="ECO:0000256" key="3">
    <source>
        <dbReference type="ARBA" id="ARBA00004687"/>
    </source>
</evidence>
<dbReference type="PANTHER" id="PTHR21072:SF13">
    <property type="entry name" value="GPI TRANSAMIDASE COMPONENT PIG-S"/>
    <property type="match status" value="1"/>
</dbReference>
<evidence type="ECO:0000256" key="6">
    <source>
        <dbReference type="ARBA" id="ARBA00022502"/>
    </source>
</evidence>
<dbReference type="InterPro" id="IPR006620">
    <property type="entry name" value="Pro_4_hyd_alph"/>
</dbReference>
<evidence type="ECO:0000256" key="8">
    <source>
        <dbReference type="ARBA" id="ARBA00022723"/>
    </source>
</evidence>
<reference evidence="20" key="2">
    <citation type="journal article" date="2020" name="BMC">
        <title>Leishmania infection induces a limited differential gene expression in the sand fly midgut.</title>
        <authorList>
            <person name="Coutinho-Abreu I.V."/>
            <person name="Serafim T.D."/>
            <person name="Meneses C."/>
            <person name="Kamhawi S."/>
            <person name="Oliveira F."/>
            <person name="Valenzuela J.G."/>
        </authorList>
    </citation>
    <scope>NUCLEOTIDE SEQUENCE</scope>
    <source>
        <strain evidence="20">Jacobina</strain>
        <tissue evidence="20">Midgut</tissue>
    </source>
</reference>
<proteinExistence type="inferred from homology"/>
<keyword evidence="12" id="KW-0560">Oxidoreductase</keyword>
<comment type="cofactor">
    <cofactor evidence="1">
        <name>L-ascorbate</name>
        <dbReference type="ChEBI" id="CHEBI:38290"/>
    </cofactor>
</comment>
<comment type="similarity">
    <text evidence="5">Belongs to the TPA1 family.</text>
</comment>
<dbReference type="Proteomes" id="UP000092461">
    <property type="component" value="Unassembled WGS sequence"/>
</dbReference>
<dbReference type="EnsemblMetazoa" id="LLOJ002914-RA">
    <property type="protein sequence ID" value="LLOJ002914-PA"/>
    <property type="gene ID" value="LLOJ002914"/>
</dbReference>
<comment type="catalytic activity">
    <reaction evidence="17">
        <text>[ribosomal protein uS12]-L-proline + 2-oxoglutarate + O2 = [ribosomal protein uS12]-(3S)-3-hydroxy-L-proline + succinate + CO2</text>
        <dbReference type="Rhea" id="RHEA:54156"/>
        <dbReference type="Rhea" id="RHEA-COMP:13816"/>
        <dbReference type="Rhea" id="RHEA-COMP:13818"/>
        <dbReference type="ChEBI" id="CHEBI:15379"/>
        <dbReference type="ChEBI" id="CHEBI:16526"/>
        <dbReference type="ChEBI" id="CHEBI:16810"/>
        <dbReference type="ChEBI" id="CHEBI:30031"/>
        <dbReference type="ChEBI" id="CHEBI:50342"/>
        <dbReference type="ChEBI" id="CHEBI:85428"/>
    </reaction>
</comment>
<evidence type="ECO:0000256" key="1">
    <source>
        <dbReference type="ARBA" id="ARBA00001961"/>
    </source>
</evidence>
<comment type="subcellular location">
    <subcellularLocation>
        <location evidence="2">Endoplasmic reticulum membrane</location>
        <topology evidence="2">Multi-pass membrane protein</topology>
    </subcellularLocation>
</comment>
<evidence type="ECO:0000256" key="12">
    <source>
        <dbReference type="ARBA" id="ARBA00023002"/>
    </source>
</evidence>
<evidence type="ECO:0000256" key="2">
    <source>
        <dbReference type="ARBA" id="ARBA00004477"/>
    </source>
</evidence>
<accession>A0A1B0CEZ4</accession>
<keyword evidence="10" id="KW-0223">Dioxygenase</keyword>
<dbReference type="EMBL" id="AJWK01009480">
    <property type="status" value="NOT_ANNOTATED_CDS"/>
    <property type="molecule type" value="Genomic_DNA"/>
</dbReference>
<evidence type="ECO:0000256" key="7">
    <source>
        <dbReference type="ARBA" id="ARBA00022692"/>
    </source>
</evidence>
<evidence type="ECO:0000256" key="10">
    <source>
        <dbReference type="ARBA" id="ARBA00022964"/>
    </source>
</evidence>
<keyword evidence="7 18" id="KW-0812">Transmembrane</keyword>
<dbReference type="InterPro" id="IPR039558">
    <property type="entry name" value="TPA1/OFD1_N"/>
</dbReference>
<evidence type="ECO:0000313" key="20">
    <source>
        <dbReference type="EMBL" id="MBC1172198.1"/>
    </source>
</evidence>
<dbReference type="InterPro" id="IPR005123">
    <property type="entry name" value="Oxoglu/Fe-dep_dioxygenase_dom"/>
</dbReference>
<evidence type="ECO:0000256" key="13">
    <source>
        <dbReference type="ARBA" id="ARBA00023004"/>
    </source>
</evidence>
<dbReference type="PANTHER" id="PTHR21072">
    <property type="entry name" value="GPI TRANSAMIDASE COMPONENT PIG-S"/>
    <property type="match status" value="1"/>
</dbReference>
<dbReference type="GO" id="GO:0016255">
    <property type="term" value="P:attachment of GPI anchor to protein"/>
    <property type="evidence" value="ECO:0007669"/>
    <property type="project" value="InterPro"/>
</dbReference>
<evidence type="ECO:0000256" key="18">
    <source>
        <dbReference type="SAM" id="Phobius"/>
    </source>
</evidence>